<gene>
    <name evidence="4" type="ORF">Naga_100043g24</name>
</gene>
<feature type="transmembrane region" description="Helical" evidence="2">
    <location>
        <begin position="185"/>
        <end position="203"/>
    </location>
</feature>
<keyword evidence="2" id="KW-1133">Transmembrane helix</keyword>
<reference evidence="4 5" key="1">
    <citation type="journal article" date="2014" name="Mol. Plant">
        <title>Chromosome Scale Genome Assembly and Transcriptome Profiling of Nannochloropsis gaditana in Nitrogen Depletion.</title>
        <authorList>
            <person name="Corteggiani Carpinelli E."/>
            <person name="Telatin A."/>
            <person name="Vitulo N."/>
            <person name="Forcato C."/>
            <person name="D'Angelo M."/>
            <person name="Schiavon R."/>
            <person name="Vezzi A."/>
            <person name="Giacometti G.M."/>
            <person name="Morosinotto T."/>
            <person name="Valle G."/>
        </authorList>
    </citation>
    <scope>NUCLEOTIDE SEQUENCE [LARGE SCALE GENOMIC DNA]</scope>
    <source>
        <strain evidence="4 5">B-31</strain>
    </source>
</reference>
<proteinExistence type="predicted"/>
<dbReference type="InterPro" id="IPR002921">
    <property type="entry name" value="Fungal_lipase-type"/>
</dbReference>
<keyword evidence="2" id="KW-0812">Transmembrane</keyword>
<protein>
    <submittedName>
        <fullName evidence="4">Lipase, class 3</fullName>
    </submittedName>
</protein>
<feature type="transmembrane region" description="Helical" evidence="2">
    <location>
        <begin position="336"/>
        <end position="356"/>
    </location>
</feature>
<feature type="region of interest" description="Disordered" evidence="1">
    <location>
        <begin position="1"/>
        <end position="50"/>
    </location>
</feature>
<dbReference type="GO" id="GO:0006629">
    <property type="term" value="P:lipid metabolic process"/>
    <property type="evidence" value="ECO:0007669"/>
    <property type="project" value="InterPro"/>
</dbReference>
<feature type="transmembrane region" description="Helical" evidence="2">
    <location>
        <begin position="269"/>
        <end position="292"/>
    </location>
</feature>
<keyword evidence="2" id="KW-0472">Membrane</keyword>
<organism evidence="4 5">
    <name type="scientific">Nannochloropsis gaditana</name>
    <dbReference type="NCBI Taxonomy" id="72520"/>
    <lineage>
        <taxon>Eukaryota</taxon>
        <taxon>Sar</taxon>
        <taxon>Stramenopiles</taxon>
        <taxon>Ochrophyta</taxon>
        <taxon>Eustigmatophyceae</taxon>
        <taxon>Eustigmatales</taxon>
        <taxon>Monodopsidaceae</taxon>
        <taxon>Nannochloropsis</taxon>
    </lineage>
</organism>
<evidence type="ECO:0000256" key="2">
    <source>
        <dbReference type="SAM" id="Phobius"/>
    </source>
</evidence>
<comment type="caution">
    <text evidence="4">The sequence shown here is derived from an EMBL/GenBank/DDBJ whole genome shotgun (WGS) entry which is preliminary data.</text>
</comment>
<dbReference type="OrthoDB" id="58570at2759"/>
<dbReference type="Proteomes" id="UP000019335">
    <property type="component" value="Chromosome 18"/>
</dbReference>
<dbReference type="InterPro" id="IPR029058">
    <property type="entry name" value="AB_hydrolase_fold"/>
</dbReference>
<dbReference type="AlphaFoldDB" id="W7TI25"/>
<feature type="transmembrane region" description="Helical" evidence="2">
    <location>
        <begin position="242"/>
        <end position="263"/>
    </location>
</feature>
<feature type="transmembrane region" description="Helical" evidence="2">
    <location>
        <begin position="148"/>
        <end position="173"/>
    </location>
</feature>
<dbReference type="Gene3D" id="3.40.50.1820">
    <property type="entry name" value="alpha/beta hydrolase"/>
    <property type="match status" value="1"/>
</dbReference>
<evidence type="ECO:0000256" key="1">
    <source>
        <dbReference type="SAM" id="MobiDB-lite"/>
    </source>
</evidence>
<dbReference type="Pfam" id="PF01764">
    <property type="entry name" value="Lipase_3"/>
    <property type="match status" value="1"/>
</dbReference>
<dbReference type="SUPFAM" id="SSF53474">
    <property type="entry name" value="alpha/beta-Hydrolases"/>
    <property type="match status" value="1"/>
</dbReference>
<sequence>MARRRRHSQKVQGDKHPKNRKIPPSSLPDMSDDDEMDFPAAPPPGPASGRVLLRSQTMVSNSSAAKKNRRLDQRYIHPQINGLRNCKQAKDTVWGAGWERLGLGLSPKSYHKSFNKLHSVCQSMVDRSFSTIVELEDGMFWSTLLQGFSVLPFLMLIATICSNMAMGILFTAVGDVPHVEGWADWARLGFSTVGTMTALRNLLISMYELLLDSTAQYPLLNPRLLSRLRNIVAVRPRGLQRLIAAMHLISCVTLYGLTILGIQQGNLPAVWLSRCHFFAGNTVIKLLLWLSFESKTGKKERNGAMSGGKVPSQAALSNYAEKGRNCRSLRFLRQAVVYYVSASDVVLLLFLVENYLTRKEGRELLQLQQNTHHDELERRVVAFNSLALVLTNLAAFGMFTYEALTYGVQILNRATWTASIAHSRQASLIFTCLAYCLSMRRHGYLPSFFTLLVVFNGQSLSKVSLWACIEVQRTLVPLWEIIRRRPVKFALGLAAYGLVTRTPSDALLLALFIASAFWAWRIQIRLHYVDIWAFGLTTLAVLMTFHQAWQGALLDPDTSGPTPQHDAGIFEIQLSDTHLNITSRLGLESIALRSPPLLNPIHSSSTAYPFCSMDFHGLSLLDYTSLSFLAYLKRDSPAFRGFLSAAFDPTEWRIMHTPSPRAQGAVFIDMYNSRLNTSVIAIRGTNPTNFFDVFQDMIMFNGAFCWDVVGMLVPLVRWLPSMWTANLLYISYLPLRIKFESLHAYRGLSLHYHQEIQNYVEEIRDRKVVLTGHSLGGGIGKVVAARLYLPIVAISSPGIALSHKIFQVPLQSLDKFEVNLIAAEDIVPKIDRLTGVVLKMHCHKPNPLNCHELSHTLVELHDKCGLHLYTEKIPSQH</sequence>
<accession>W7TI25</accession>
<feature type="domain" description="Fungal lipase-type" evidence="3">
    <location>
        <begin position="735"/>
        <end position="788"/>
    </location>
</feature>
<evidence type="ECO:0000313" key="5">
    <source>
        <dbReference type="Proteomes" id="UP000019335"/>
    </source>
</evidence>
<evidence type="ECO:0000259" key="3">
    <source>
        <dbReference type="Pfam" id="PF01764"/>
    </source>
</evidence>
<evidence type="ECO:0000313" key="4">
    <source>
        <dbReference type="EMBL" id="EWM23148.1"/>
    </source>
</evidence>
<dbReference type="EMBL" id="AZIL01001816">
    <property type="protein sequence ID" value="EWM23148.1"/>
    <property type="molecule type" value="Genomic_DNA"/>
</dbReference>
<keyword evidence="5" id="KW-1185">Reference proteome</keyword>
<name>W7TI25_9STRA</name>